<dbReference type="SUPFAM" id="SSF51182">
    <property type="entry name" value="RmlC-like cupins"/>
    <property type="match status" value="1"/>
</dbReference>
<comment type="caution">
    <text evidence="1">The sequence shown here is derived from an EMBL/GenBank/DDBJ whole genome shotgun (WGS) entry which is preliminary data.</text>
</comment>
<dbReference type="Gene3D" id="2.60.120.10">
    <property type="entry name" value="Jelly Rolls"/>
    <property type="match status" value="1"/>
</dbReference>
<evidence type="ECO:0000313" key="1">
    <source>
        <dbReference type="EMBL" id="OGG54263.1"/>
    </source>
</evidence>
<accession>A0A1F6CYL1</accession>
<dbReference type="EMBL" id="MFKT01000001">
    <property type="protein sequence ID" value="OGG54263.1"/>
    <property type="molecule type" value="Genomic_DNA"/>
</dbReference>
<evidence type="ECO:0000313" key="2">
    <source>
        <dbReference type="Proteomes" id="UP000176863"/>
    </source>
</evidence>
<organism evidence="1 2">
    <name type="scientific">Candidatus Kaiserbacteria bacterium RIFCSPHIGHO2_01_FULL_53_29</name>
    <dbReference type="NCBI Taxonomy" id="1798480"/>
    <lineage>
        <taxon>Bacteria</taxon>
        <taxon>Candidatus Kaiseribacteriota</taxon>
    </lineage>
</organism>
<gene>
    <name evidence="1" type="ORF">A2851_01195</name>
</gene>
<dbReference type="STRING" id="1798480.A2851_01195"/>
<dbReference type="Proteomes" id="UP000176863">
    <property type="component" value="Unassembled WGS sequence"/>
</dbReference>
<reference evidence="1 2" key="1">
    <citation type="journal article" date="2016" name="Nat. Commun.">
        <title>Thousands of microbial genomes shed light on interconnected biogeochemical processes in an aquifer system.</title>
        <authorList>
            <person name="Anantharaman K."/>
            <person name="Brown C.T."/>
            <person name="Hug L.A."/>
            <person name="Sharon I."/>
            <person name="Castelle C.J."/>
            <person name="Probst A.J."/>
            <person name="Thomas B.C."/>
            <person name="Singh A."/>
            <person name="Wilkins M.J."/>
            <person name="Karaoz U."/>
            <person name="Brodie E.L."/>
            <person name="Williams K.H."/>
            <person name="Hubbard S.S."/>
            <person name="Banfield J.F."/>
        </authorList>
    </citation>
    <scope>NUCLEOTIDE SEQUENCE [LARGE SCALE GENOMIC DNA]</scope>
</reference>
<proteinExistence type="predicted"/>
<dbReference type="AlphaFoldDB" id="A0A1F6CYL1"/>
<sequence length="120" mass="13878">MKIILPTSNEIHRYTGPGGYQAAMSKIDINKNVDVFGFYDIAIPPHSVSKEHYHNEFIELFYFLTPMRIKINDEEHNLPTGTVVVLHPGDRHEEYANETAVHYLAMKFPYVENDKVITNE</sequence>
<name>A0A1F6CYL1_9BACT</name>
<dbReference type="InterPro" id="IPR011051">
    <property type="entry name" value="RmlC_Cupin_sf"/>
</dbReference>
<dbReference type="InterPro" id="IPR014710">
    <property type="entry name" value="RmlC-like_jellyroll"/>
</dbReference>
<protein>
    <recommendedName>
        <fullName evidence="3">AraC-type arabinose-binding/dimerisation domain-containing protein</fullName>
    </recommendedName>
</protein>
<evidence type="ECO:0008006" key="3">
    <source>
        <dbReference type="Google" id="ProtNLM"/>
    </source>
</evidence>